<comment type="caution">
    <text evidence="3">The sequence shown here is derived from an EMBL/GenBank/DDBJ whole genome shotgun (WGS) entry which is preliminary data.</text>
</comment>
<evidence type="ECO:0000313" key="3">
    <source>
        <dbReference type="EMBL" id="MBA0661950.1"/>
    </source>
</evidence>
<sequence>MENDLANLALTDEVEEAFEEDAALVDQNLHLCLVGCCLTDSIVHFPSLRNTIADLWYPIRGICISDLGDRCFLFQFFHEVDIQRVLTSTPWFFNNHLLLFHRMKPGENPSLVPLIFTEFWVQVHDLPLGLVSETMTKQFIDFLGKFLEHDLSSRLGNSHSSMRIRVQLNVNNPLKRRKKKLGHGESFCPIRTRMAPETIVFGWDLSVRAVARRRTVFPSRWLREVGGVDSNWTGSEGEGQGGFIPGGDDGGEGNNGFYDRLGRAYRSNNGMMVGQEPMNMLLYDENDSLHASEGKKRAAGRHEATKLERPWFGEASDGY</sequence>
<reference evidence="3 4" key="1">
    <citation type="journal article" date="2019" name="Genome Biol. Evol.">
        <title>Insights into the evolution of the New World diploid cottons (Gossypium, subgenus Houzingenia) based on genome sequencing.</title>
        <authorList>
            <person name="Grover C.E."/>
            <person name="Arick M.A. 2nd"/>
            <person name="Thrash A."/>
            <person name="Conover J.L."/>
            <person name="Sanders W.S."/>
            <person name="Peterson D.G."/>
            <person name="Frelichowski J.E."/>
            <person name="Scheffler J.A."/>
            <person name="Scheffler B.E."/>
            <person name="Wendel J.F."/>
        </authorList>
    </citation>
    <scope>NUCLEOTIDE SEQUENCE [LARGE SCALE GENOMIC DNA]</scope>
    <source>
        <strain evidence="3">57</strain>
        <tissue evidence="3">Leaf</tissue>
    </source>
</reference>
<dbReference type="Pfam" id="PF14111">
    <property type="entry name" value="DUF4283"/>
    <property type="match status" value="1"/>
</dbReference>
<dbReference type="PANTHER" id="PTHR31286:SF153">
    <property type="entry name" value="DUF4283 DOMAIN PROTEIN"/>
    <property type="match status" value="1"/>
</dbReference>
<dbReference type="PANTHER" id="PTHR31286">
    <property type="entry name" value="GLYCINE-RICH CELL WALL STRUCTURAL PROTEIN 1.8-LIKE"/>
    <property type="match status" value="1"/>
</dbReference>
<feature type="compositionally biased region" description="Gly residues" evidence="1">
    <location>
        <begin position="236"/>
        <end position="252"/>
    </location>
</feature>
<proteinExistence type="predicted"/>
<dbReference type="Proteomes" id="UP000593573">
    <property type="component" value="Unassembled WGS sequence"/>
</dbReference>
<dbReference type="InterPro" id="IPR025558">
    <property type="entry name" value="DUF4283"/>
</dbReference>
<evidence type="ECO:0000256" key="1">
    <source>
        <dbReference type="SAM" id="MobiDB-lite"/>
    </source>
</evidence>
<dbReference type="EMBL" id="JABFAB010000010">
    <property type="protein sequence ID" value="MBA0661950.1"/>
    <property type="molecule type" value="Genomic_DNA"/>
</dbReference>
<dbReference type="InterPro" id="IPR040256">
    <property type="entry name" value="At4g02000-like"/>
</dbReference>
<feature type="region of interest" description="Disordered" evidence="1">
    <location>
        <begin position="293"/>
        <end position="319"/>
    </location>
</feature>
<keyword evidence="4" id="KW-1185">Reference proteome</keyword>
<dbReference type="OrthoDB" id="981173at2759"/>
<evidence type="ECO:0000259" key="2">
    <source>
        <dbReference type="Pfam" id="PF14111"/>
    </source>
</evidence>
<dbReference type="AlphaFoldDB" id="A0A7J8VHB9"/>
<feature type="region of interest" description="Disordered" evidence="1">
    <location>
        <begin position="232"/>
        <end position="252"/>
    </location>
</feature>
<feature type="compositionally biased region" description="Basic and acidic residues" evidence="1">
    <location>
        <begin position="293"/>
        <end position="311"/>
    </location>
</feature>
<protein>
    <recommendedName>
        <fullName evidence="2">DUF4283 domain-containing protein</fullName>
    </recommendedName>
</protein>
<feature type="domain" description="DUF4283" evidence="2">
    <location>
        <begin position="27"/>
        <end position="110"/>
    </location>
</feature>
<evidence type="ECO:0000313" key="4">
    <source>
        <dbReference type="Proteomes" id="UP000593573"/>
    </source>
</evidence>
<gene>
    <name evidence="3" type="ORF">Goklo_006164</name>
</gene>
<accession>A0A7J8VHB9</accession>
<organism evidence="3 4">
    <name type="scientific">Gossypium klotzschianum</name>
    <dbReference type="NCBI Taxonomy" id="34286"/>
    <lineage>
        <taxon>Eukaryota</taxon>
        <taxon>Viridiplantae</taxon>
        <taxon>Streptophyta</taxon>
        <taxon>Embryophyta</taxon>
        <taxon>Tracheophyta</taxon>
        <taxon>Spermatophyta</taxon>
        <taxon>Magnoliopsida</taxon>
        <taxon>eudicotyledons</taxon>
        <taxon>Gunneridae</taxon>
        <taxon>Pentapetalae</taxon>
        <taxon>rosids</taxon>
        <taxon>malvids</taxon>
        <taxon>Malvales</taxon>
        <taxon>Malvaceae</taxon>
        <taxon>Malvoideae</taxon>
        <taxon>Gossypium</taxon>
    </lineage>
</organism>
<name>A0A7J8VHB9_9ROSI</name>